<accession>A0A366CVB0</accession>
<dbReference type="PROSITE" id="PS50887">
    <property type="entry name" value="GGDEF"/>
    <property type="match status" value="1"/>
</dbReference>
<dbReference type="RefSeq" id="WP_113875309.1">
    <property type="nucleotide sequence ID" value="NZ_QNRF01000008.1"/>
</dbReference>
<dbReference type="NCBIfam" id="TIGR00254">
    <property type="entry name" value="GGDEF"/>
    <property type="match status" value="1"/>
</dbReference>
<evidence type="ECO:0000313" key="2">
    <source>
        <dbReference type="EMBL" id="RBO80226.1"/>
    </source>
</evidence>
<dbReference type="PANTHER" id="PTHR43102:SF2">
    <property type="entry name" value="GAF DOMAIN-CONTAINING PROTEIN"/>
    <property type="match status" value="1"/>
</dbReference>
<dbReference type="SUPFAM" id="SSF55073">
    <property type="entry name" value="Nucleotide cyclase"/>
    <property type="match status" value="1"/>
</dbReference>
<reference evidence="2 3" key="1">
    <citation type="submission" date="2018-06" db="EMBL/GenBank/DDBJ databases">
        <title>Genomic Encyclopedia of Type Strains, Phase III (KMG-III): the genomes of soil and plant-associated and newly described type strains.</title>
        <authorList>
            <person name="Whitman W."/>
        </authorList>
    </citation>
    <scope>NUCLEOTIDE SEQUENCE [LARGE SCALE GENOMIC DNA]</scope>
    <source>
        <strain evidence="2 3">CECT 7732</strain>
    </source>
</reference>
<evidence type="ECO:0000259" key="1">
    <source>
        <dbReference type="PROSITE" id="PS50887"/>
    </source>
</evidence>
<dbReference type="SMART" id="SM00267">
    <property type="entry name" value="GGDEF"/>
    <property type="match status" value="1"/>
</dbReference>
<dbReference type="InterPro" id="IPR029787">
    <property type="entry name" value="Nucleotide_cyclase"/>
</dbReference>
<gene>
    <name evidence="2" type="ORF">DFP76_10889</name>
</gene>
<name>A0A366CVB0_9GAMM</name>
<dbReference type="CDD" id="cd01949">
    <property type="entry name" value="GGDEF"/>
    <property type="match status" value="1"/>
</dbReference>
<sequence length="323" mass="36552">MQTPDIPIDEELRLSNLRSLGILDTDAEERFDRVTRLAQRMFDVPIALVSLVDESRQWFKSCLGLEVRETPRDISFCGHAILGSEPFIVPDASLDQRFADNPLVTGPPNVRFYAGVPLAYGDGTKMGTLCIIDQRPHYLSEQDLEALVDLAKMAEYELLATHIASVDELTQLFNRRGFIRQTQHQLTIPYLVKETFSLVYMDLNLFKPINDRFGHDEGDRALQQFAALMRENFRSSDVLSRLGGDEFVVFMPGINLETAKQVLARFKCAVEHYNQTSSHEYDLLYTAGFAVTDSAERKSIDTLLKEADQSMYAAKQNPSAESK</sequence>
<dbReference type="Gene3D" id="3.30.450.40">
    <property type="match status" value="1"/>
</dbReference>
<organism evidence="2 3">
    <name type="scientific">Marinomonas aquiplantarum</name>
    <dbReference type="NCBI Taxonomy" id="491951"/>
    <lineage>
        <taxon>Bacteria</taxon>
        <taxon>Pseudomonadati</taxon>
        <taxon>Pseudomonadota</taxon>
        <taxon>Gammaproteobacteria</taxon>
        <taxon>Oceanospirillales</taxon>
        <taxon>Oceanospirillaceae</taxon>
        <taxon>Marinomonas</taxon>
    </lineage>
</organism>
<protein>
    <submittedName>
        <fullName evidence="2">Diguanylate cyclase with GAF sensor</fullName>
    </submittedName>
</protein>
<dbReference type="SUPFAM" id="SSF55781">
    <property type="entry name" value="GAF domain-like"/>
    <property type="match status" value="1"/>
</dbReference>
<proteinExistence type="predicted"/>
<keyword evidence="3" id="KW-1185">Reference proteome</keyword>
<dbReference type="Gene3D" id="3.30.70.270">
    <property type="match status" value="1"/>
</dbReference>
<dbReference type="Pfam" id="PF01590">
    <property type="entry name" value="GAF"/>
    <property type="match status" value="1"/>
</dbReference>
<dbReference type="InterPro" id="IPR000160">
    <property type="entry name" value="GGDEF_dom"/>
</dbReference>
<dbReference type="InterPro" id="IPR043128">
    <property type="entry name" value="Rev_trsase/Diguanyl_cyclase"/>
</dbReference>
<feature type="domain" description="GGDEF" evidence="1">
    <location>
        <begin position="194"/>
        <end position="323"/>
    </location>
</feature>
<dbReference type="SMART" id="SM00065">
    <property type="entry name" value="GAF"/>
    <property type="match status" value="1"/>
</dbReference>
<comment type="caution">
    <text evidence="2">The sequence shown here is derived from an EMBL/GenBank/DDBJ whole genome shotgun (WGS) entry which is preliminary data.</text>
</comment>
<evidence type="ECO:0000313" key="3">
    <source>
        <dbReference type="Proteomes" id="UP000252086"/>
    </source>
</evidence>
<dbReference type="AlphaFoldDB" id="A0A366CVB0"/>
<dbReference type="Pfam" id="PF00990">
    <property type="entry name" value="GGDEF"/>
    <property type="match status" value="1"/>
</dbReference>
<dbReference type="Proteomes" id="UP000252086">
    <property type="component" value="Unassembled WGS sequence"/>
</dbReference>
<dbReference type="InterPro" id="IPR003018">
    <property type="entry name" value="GAF"/>
</dbReference>
<dbReference type="EMBL" id="QNRF01000008">
    <property type="protein sequence ID" value="RBO80226.1"/>
    <property type="molecule type" value="Genomic_DNA"/>
</dbReference>
<dbReference type="OrthoDB" id="9812358at2"/>
<dbReference type="PANTHER" id="PTHR43102">
    <property type="entry name" value="SLR1143 PROTEIN"/>
    <property type="match status" value="1"/>
</dbReference>
<dbReference type="InterPro" id="IPR029016">
    <property type="entry name" value="GAF-like_dom_sf"/>
</dbReference>